<evidence type="ECO:0000313" key="3">
    <source>
        <dbReference type="Proteomes" id="UP000269276"/>
    </source>
</evidence>
<evidence type="ECO:0000313" key="2">
    <source>
        <dbReference type="EMBL" id="RMY52721.1"/>
    </source>
</evidence>
<evidence type="ECO:0008006" key="4">
    <source>
        <dbReference type="Google" id="ProtNLM"/>
    </source>
</evidence>
<proteinExistence type="predicted"/>
<name>A0A3M7CKS2_HORWE</name>
<reference evidence="2 3" key="1">
    <citation type="journal article" date="2018" name="BMC Genomics">
        <title>Genomic evidence for intraspecific hybridization in a clonal and extremely halotolerant yeast.</title>
        <authorList>
            <person name="Gostincar C."/>
            <person name="Stajich J.E."/>
            <person name="Zupancic J."/>
            <person name="Zalar P."/>
            <person name="Gunde-Cimerman N."/>
        </authorList>
    </citation>
    <scope>NUCLEOTIDE SEQUENCE [LARGE SCALE GENOMIC DNA]</scope>
    <source>
        <strain evidence="2 3">EXF-2682</strain>
    </source>
</reference>
<feature type="compositionally biased region" description="Low complexity" evidence="1">
    <location>
        <begin position="295"/>
        <end position="312"/>
    </location>
</feature>
<dbReference type="OrthoDB" id="9977870at2759"/>
<evidence type="ECO:0000256" key="1">
    <source>
        <dbReference type="SAM" id="MobiDB-lite"/>
    </source>
</evidence>
<feature type="region of interest" description="Disordered" evidence="1">
    <location>
        <begin position="159"/>
        <end position="190"/>
    </location>
</feature>
<dbReference type="AlphaFoldDB" id="A0A3M7CKS2"/>
<dbReference type="VEuPathDB" id="FungiDB:BTJ68_09631"/>
<comment type="caution">
    <text evidence="2">The sequence shown here is derived from an EMBL/GenBank/DDBJ whole genome shotgun (WGS) entry which is preliminary data.</text>
</comment>
<sequence>MRSINGAAKRKSMPEHEYVEDRQQIIPANASYLRDVLRVHNGRTEDQVDEELRQEASALGVDASILDAQQQQQQQEEGQESSTQQQPSHQPGRAFSSELPRQSLESVASRFSQSTTLTSNFSDLSRNPQHAANGRGRSRASLSFKDYDAFISKGVPNGRHSLSFPSPPSTPSHSTFSLPLSSPASSPRRHFRRIRGLSMLRLSRSGSSNSLNDSCPHCPQDQASQRRAVHKLPCGHQLCTQALRNTIKSATESKKGAVPSCCGRPIPGKLVEHVMTQAEQHALLEKLEQWDEASSIAASTTSERRTSVASRRPGALSAESRTASDDSRVDTVAPKLQQELDRVMERADFKQLRQDQAEQRDLFLAWIERQRAELDVHHSHLRQEMRARQEQAMEELSDVHVAAMADAEDKQVKAEADMREAHAKERQDTATALKHMEAYCAGTYSTGDAHYRVVTDQDRSELDKVQRSRDQMDIKHESAINVLRGEQSRRLKYRAQRQDREMQELRRIHRREDAEVERGFAEEAHRLDDLVAEKRVSLRARWQVQAAIIVKKFERDTGTSVHARLPSVEWQEGTVEKAVKPRTPNGFANYFSSHDDRQENGKPGVSTGWFVRGRPQRTW</sequence>
<organism evidence="2 3">
    <name type="scientific">Hortaea werneckii</name>
    <name type="common">Black yeast</name>
    <name type="synonym">Cladosporium werneckii</name>
    <dbReference type="NCBI Taxonomy" id="91943"/>
    <lineage>
        <taxon>Eukaryota</taxon>
        <taxon>Fungi</taxon>
        <taxon>Dikarya</taxon>
        <taxon>Ascomycota</taxon>
        <taxon>Pezizomycotina</taxon>
        <taxon>Dothideomycetes</taxon>
        <taxon>Dothideomycetidae</taxon>
        <taxon>Mycosphaerellales</taxon>
        <taxon>Teratosphaeriaceae</taxon>
        <taxon>Hortaea</taxon>
    </lineage>
</organism>
<feature type="region of interest" description="Disordered" evidence="1">
    <location>
        <begin position="295"/>
        <end position="330"/>
    </location>
</feature>
<protein>
    <recommendedName>
        <fullName evidence="4">RING-type domain-containing protein</fullName>
    </recommendedName>
</protein>
<feature type="compositionally biased region" description="Polar residues" evidence="1">
    <location>
        <begin position="99"/>
        <end position="130"/>
    </location>
</feature>
<feature type="compositionally biased region" description="Low complexity" evidence="1">
    <location>
        <begin position="69"/>
        <end position="88"/>
    </location>
</feature>
<feature type="compositionally biased region" description="Low complexity" evidence="1">
    <location>
        <begin position="171"/>
        <end position="186"/>
    </location>
</feature>
<accession>A0A3M7CKS2</accession>
<feature type="region of interest" description="Disordered" evidence="1">
    <location>
        <begin position="56"/>
        <end position="139"/>
    </location>
</feature>
<dbReference type="EMBL" id="QWIP01000886">
    <property type="protein sequence ID" value="RMY52721.1"/>
    <property type="molecule type" value="Genomic_DNA"/>
</dbReference>
<dbReference type="Proteomes" id="UP000269276">
    <property type="component" value="Unassembled WGS sequence"/>
</dbReference>
<gene>
    <name evidence="2" type="ORF">D0863_14173</name>
</gene>